<proteinExistence type="predicted"/>
<dbReference type="Gene3D" id="3.40.50.2000">
    <property type="entry name" value="Glycogen Phosphorylase B"/>
    <property type="match status" value="2"/>
</dbReference>
<keyword evidence="3" id="KW-0808">Transferase</keyword>
<dbReference type="RefSeq" id="WP_048127802.1">
    <property type="nucleotide sequence ID" value="NZ_CP009515.1"/>
</dbReference>
<dbReference type="InterPro" id="IPR001296">
    <property type="entry name" value="Glyco_trans_1"/>
</dbReference>
<protein>
    <submittedName>
        <fullName evidence="3">Glycosyltransferase</fullName>
        <ecNumber evidence="3">2.4.1.-</ecNumber>
    </submittedName>
</protein>
<name>A0A0E3WTA9_9EURY</name>
<evidence type="ECO:0000259" key="2">
    <source>
        <dbReference type="Pfam" id="PF13439"/>
    </source>
</evidence>
<dbReference type="CDD" id="cd03801">
    <property type="entry name" value="GT4_PimA-like"/>
    <property type="match status" value="1"/>
</dbReference>
<dbReference type="InterPro" id="IPR028098">
    <property type="entry name" value="Glyco_trans_4-like_N"/>
</dbReference>
<dbReference type="Pfam" id="PF00534">
    <property type="entry name" value="Glycos_transf_1"/>
    <property type="match status" value="1"/>
</dbReference>
<dbReference type="KEGG" id="mls:MSLAZ_2654"/>
<dbReference type="Pfam" id="PF13439">
    <property type="entry name" value="Glyco_transf_4"/>
    <property type="match status" value="1"/>
</dbReference>
<feature type="domain" description="Glycosyl transferase family 1" evidence="1">
    <location>
        <begin position="191"/>
        <end position="342"/>
    </location>
</feature>
<dbReference type="HOGENOM" id="CLU_009583_2_1_2"/>
<dbReference type="SUPFAM" id="SSF53756">
    <property type="entry name" value="UDP-Glycosyltransferase/glycogen phosphorylase"/>
    <property type="match status" value="1"/>
</dbReference>
<dbReference type="PATRIC" id="fig|1434111.4.peg.3517"/>
<evidence type="ECO:0000313" key="4">
    <source>
        <dbReference type="Proteomes" id="UP000033072"/>
    </source>
</evidence>
<evidence type="ECO:0000259" key="1">
    <source>
        <dbReference type="Pfam" id="PF00534"/>
    </source>
</evidence>
<accession>A0A0E3WTA9</accession>
<dbReference type="EC" id="2.4.1.-" evidence="3"/>
<dbReference type="GeneID" id="24807504"/>
<dbReference type="EMBL" id="CP009515">
    <property type="protein sequence ID" value="AKB75915.1"/>
    <property type="molecule type" value="Genomic_DNA"/>
</dbReference>
<dbReference type="GO" id="GO:0016757">
    <property type="term" value="F:glycosyltransferase activity"/>
    <property type="evidence" value="ECO:0007669"/>
    <property type="project" value="UniProtKB-KW"/>
</dbReference>
<dbReference type="PANTHER" id="PTHR45871">
    <property type="entry name" value="N-ACETYLGLUCOSAMINYL-PHOSPHATIDYLINOSITOL BIOSYNTHETIC PROTEIN"/>
    <property type="match status" value="1"/>
</dbReference>
<sequence>MEKYKIALISDWYFPKVGGIEYSMHALAKTLNQQGHEVHVITRSYPNIPEYSIRDGVSVIRVKSRPFPGQQRFLMPGAYIELYQLLKEGNYDIINSHGLDSPLGMAALIASRKLGVPSVVTNHSLVGHTPLRLYLYLAGKLLVGNADAVIAVSSAVEKDTKLMTKKPVYRIFNGMESEDSSQKVPLPFDRKGKLVIITVARMTKKKGVRNLAGIAPSLLKKNKNLIFLMIGDGSLRKSLEKKVEKSGLSENFCFTGEVPRKTVLEYLEQADIFALPSSDEAFGISILEAISKNVPVVAMNHSGVSDIIEHGVNGYLASDLSEFESCVQDLIEKPALRAEFARVASEGLSNYDWNRIYEQTDRVYREVIYEKHHNNR</sequence>
<feature type="domain" description="Glycosyltransferase subfamily 4-like N-terminal" evidence="2">
    <location>
        <begin position="17"/>
        <end position="176"/>
    </location>
</feature>
<organism evidence="3 4">
    <name type="scientific">Methanosarcina lacustris Z-7289</name>
    <dbReference type="NCBI Taxonomy" id="1434111"/>
    <lineage>
        <taxon>Archaea</taxon>
        <taxon>Methanobacteriati</taxon>
        <taxon>Methanobacteriota</taxon>
        <taxon>Stenosarchaea group</taxon>
        <taxon>Methanomicrobia</taxon>
        <taxon>Methanosarcinales</taxon>
        <taxon>Methanosarcinaceae</taxon>
        <taxon>Methanosarcina</taxon>
    </lineage>
</organism>
<keyword evidence="3" id="KW-0328">Glycosyltransferase</keyword>
<dbReference type="PANTHER" id="PTHR45871:SF1">
    <property type="entry name" value="PHOSPHATIDYLINOSITOL N-ACETYLGLUCOSAMINYLTRANSFERASE SUBUNIT A"/>
    <property type="match status" value="1"/>
</dbReference>
<dbReference type="OrthoDB" id="132546at2157"/>
<dbReference type="STRING" id="1434111.MSLAZ_2654"/>
<reference evidence="3 4" key="1">
    <citation type="submission" date="2014-07" db="EMBL/GenBank/DDBJ databases">
        <title>Methanogenic archaea and the global carbon cycle.</title>
        <authorList>
            <person name="Henriksen J.R."/>
            <person name="Luke J."/>
            <person name="Reinhart S."/>
            <person name="Benedict M.N."/>
            <person name="Youngblut N.D."/>
            <person name="Metcalf M.E."/>
            <person name="Whitaker R.J."/>
            <person name="Metcalf W.W."/>
        </authorList>
    </citation>
    <scope>NUCLEOTIDE SEQUENCE [LARGE SCALE GENOMIC DNA]</scope>
    <source>
        <strain evidence="3 4">Z-7289</strain>
    </source>
</reference>
<evidence type="ECO:0000313" key="3">
    <source>
        <dbReference type="EMBL" id="AKB75915.1"/>
    </source>
</evidence>
<dbReference type="Proteomes" id="UP000033072">
    <property type="component" value="Chromosome"/>
</dbReference>
<dbReference type="AlphaFoldDB" id="A0A0E3WTA9"/>
<keyword evidence="4" id="KW-1185">Reference proteome</keyword>
<gene>
    <name evidence="3" type="ORF">MSLAZ_2654</name>
</gene>